<protein>
    <submittedName>
        <fullName evidence="3">Fatty-acid and retinol-binding protein 1</fullName>
    </submittedName>
</protein>
<dbReference type="AlphaFoldDB" id="A0A0M3K7N7"/>
<reference evidence="1 2" key="2">
    <citation type="submission" date="2018-11" db="EMBL/GenBank/DDBJ databases">
        <authorList>
            <consortium name="Pathogen Informatics"/>
        </authorList>
    </citation>
    <scope>NUCLEOTIDE SEQUENCE [LARGE SCALE GENOMIC DNA]</scope>
</reference>
<organism evidence="3">
    <name type="scientific">Anisakis simplex</name>
    <name type="common">Herring worm</name>
    <dbReference type="NCBI Taxonomy" id="6269"/>
    <lineage>
        <taxon>Eukaryota</taxon>
        <taxon>Metazoa</taxon>
        <taxon>Ecdysozoa</taxon>
        <taxon>Nematoda</taxon>
        <taxon>Chromadorea</taxon>
        <taxon>Rhabditida</taxon>
        <taxon>Spirurina</taxon>
        <taxon>Ascaridomorpha</taxon>
        <taxon>Ascaridoidea</taxon>
        <taxon>Anisakidae</taxon>
        <taxon>Anisakis</taxon>
        <taxon>Anisakis simplex complex</taxon>
    </lineage>
</organism>
<sequence length="366" mass="41813">MLSCTLRDPTVIASSVNYWIANKVLSFASGPIQNNLQHILCPIIADYVASIERYQIKNMSFDEVIPSQYRSLFNESEPILFYRIHSIRVAEKHALVNAQLEWNETNLLDDSEENQDFLNNTDLELEWGSDERFIVWIDDSAINEVLDQIEWDFEWMQEQIAVSSPTIPLSSREFLTTLCTSCYFLLNVWARGTPTVTATNGSIVLEKRDQLNLRVVNPDRNVTSVFVSMILTITAELRPIFDSGILRTQVQLLDTNVIMEEGAFPPSWSFFVQDLVRGMILDMMWPELKKQIEELTYGEGIRLAESCGMNPKTIKILIGEGRVGASALLSLQNLQPQQCAKDIKSALPNASKLFPKRRRKRNSMKR</sequence>
<dbReference type="EMBL" id="UYRR01033049">
    <property type="protein sequence ID" value="VDK57640.1"/>
    <property type="molecule type" value="Genomic_DNA"/>
</dbReference>
<accession>A0A0M3K7N7</accession>
<proteinExistence type="predicted"/>
<dbReference type="Proteomes" id="UP000267096">
    <property type="component" value="Unassembled WGS sequence"/>
</dbReference>
<keyword evidence="2" id="KW-1185">Reference proteome</keyword>
<evidence type="ECO:0000313" key="1">
    <source>
        <dbReference type="EMBL" id="VDK57640.1"/>
    </source>
</evidence>
<reference evidence="3" key="1">
    <citation type="submission" date="2017-02" db="UniProtKB">
        <authorList>
            <consortium name="WormBaseParasite"/>
        </authorList>
    </citation>
    <scope>IDENTIFICATION</scope>
</reference>
<dbReference type="WBParaSite" id="ASIM_0001697801-mRNA-1">
    <property type="protein sequence ID" value="ASIM_0001697801-mRNA-1"/>
    <property type="gene ID" value="ASIM_0001697801"/>
</dbReference>
<dbReference type="SUPFAM" id="SSF55394">
    <property type="entry name" value="Bactericidal permeability-increasing protein, BPI"/>
    <property type="match status" value="1"/>
</dbReference>
<evidence type="ECO:0000313" key="2">
    <source>
        <dbReference type="Proteomes" id="UP000267096"/>
    </source>
</evidence>
<evidence type="ECO:0000313" key="3">
    <source>
        <dbReference type="WBParaSite" id="ASIM_0001697801-mRNA-1"/>
    </source>
</evidence>
<dbReference type="Gene3D" id="3.15.20.10">
    <property type="entry name" value="Bactericidal permeability-increasing protein, domain 2"/>
    <property type="match status" value="1"/>
</dbReference>
<gene>
    <name evidence="1" type="ORF">ASIM_LOCUS16385</name>
</gene>
<dbReference type="InterPro" id="IPR017943">
    <property type="entry name" value="Bactericidal_perm-incr_a/b_dom"/>
</dbReference>
<dbReference type="GO" id="GO:0008289">
    <property type="term" value="F:lipid binding"/>
    <property type="evidence" value="ECO:0007669"/>
    <property type="project" value="InterPro"/>
</dbReference>
<dbReference type="OrthoDB" id="5788395at2759"/>
<name>A0A0M3K7N7_ANISI</name>